<organism evidence="13 14">
    <name type="scientific">Esox lucius</name>
    <name type="common">Northern pike</name>
    <dbReference type="NCBI Taxonomy" id="8010"/>
    <lineage>
        <taxon>Eukaryota</taxon>
        <taxon>Metazoa</taxon>
        <taxon>Chordata</taxon>
        <taxon>Craniata</taxon>
        <taxon>Vertebrata</taxon>
        <taxon>Euteleostomi</taxon>
        <taxon>Actinopterygii</taxon>
        <taxon>Neopterygii</taxon>
        <taxon>Teleostei</taxon>
        <taxon>Protacanthopterygii</taxon>
        <taxon>Esociformes</taxon>
        <taxon>Esocidae</taxon>
        <taxon>Esox</taxon>
    </lineage>
</organism>
<dbReference type="GO" id="GO:0005764">
    <property type="term" value="C:lysosome"/>
    <property type="evidence" value="ECO:0007669"/>
    <property type="project" value="UniProtKB-SubCell"/>
</dbReference>
<evidence type="ECO:0000256" key="6">
    <source>
        <dbReference type="ARBA" id="ARBA00022514"/>
    </source>
</evidence>
<dbReference type="GO" id="GO:0019221">
    <property type="term" value="P:cytokine-mediated signaling pathway"/>
    <property type="evidence" value="ECO:0007669"/>
    <property type="project" value="TreeGrafter"/>
</dbReference>
<evidence type="ECO:0000256" key="1">
    <source>
        <dbReference type="ARBA" id="ARBA00004371"/>
    </source>
</evidence>
<dbReference type="GO" id="GO:0005829">
    <property type="term" value="C:cytosol"/>
    <property type="evidence" value="ECO:0007669"/>
    <property type="project" value="UniProtKB-SubCell"/>
</dbReference>
<dbReference type="PANTHER" id="PTHR10078">
    <property type="entry name" value="INTERLEUKIN-1 FAMILY MEMBER"/>
    <property type="match status" value="1"/>
</dbReference>
<evidence type="ECO:0000256" key="5">
    <source>
        <dbReference type="ARBA" id="ARBA00022490"/>
    </source>
</evidence>
<evidence type="ECO:0000256" key="8">
    <source>
        <dbReference type="ARBA" id="ARBA00022620"/>
    </source>
</evidence>
<evidence type="ECO:0000256" key="9">
    <source>
        <dbReference type="ARBA" id="ARBA00023198"/>
    </source>
</evidence>
<evidence type="ECO:0000256" key="2">
    <source>
        <dbReference type="ARBA" id="ARBA00004514"/>
    </source>
</evidence>
<dbReference type="GeneTree" id="ENSGT00940000170783"/>
<dbReference type="InterPro" id="IPR000975">
    <property type="entry name" value="IL-1_fam"/>
</dbReference>
<evidence type="ECO:0000256" key="7">
    <source>
        <dbReference type="ARBA" id="ARBA00022525"/>
    </source>
</evidence>
<dbReference type="Pfam" id="PF00340">
    <property type="entry name" value="IL1"/>
    <property type="match status" value="1"/>
</dbReference>
<dbReference type="InterPro" id="IPR020877">
    <property type="entry name" value="IL-1_CS"/>
</dbReference>
<dbReference type="GO" id="GO:1901222">
    <property type="term" value="P:regulation of non-canonical NF-kappaB signal transduction"/>
    <property type="evidence" value="ECO:0007669"/>
    <property type="project" value="TreeGrafter"/>
</dbReference>
<evidence type="ECO:0000313" key="13">
    <source>
        <dbReference type="Ensembl" id="ENSELUP00000042826.3"/>
    </source>
</evidence>
<dbReference type="PRINTS" id="PR01357">
    <property type="entry name" value="INTRLEUKN1AB"/>
</dbReference>
<protein>
    <recommendedName>
        <fullName evidence="12">Interleukin-1</fullName>
    </recommendedName>
</protein>
<keyword evidence="6" id="KW-0202">Cytokine</keyword>
<dbReference type="GO" id="GO:0005125">
    <property type="term" value="F:cytokine activity"/>
    <property type="evidence" value="ECO:0007669"/>
    <property type="project" value="UniProtKB-UniRule"/>
</dbReference>
<evidence type="ECO:0000256" key="3">
    <source>
        <dbReference type="ARBA" id="ARBA00004550"/>
    </source>
</evidence>
<reference evidence="14" key="1">
    <citation type="journal article" date="2014" name="PLoS ONE">
        <title>The genome and linkage map of the northern pike (Esox lucius): conserved synteny revealed between the salmonid sister group and the Neoteleostei.</title>
        <authorList>
            <person name="Rondeau E.B."/>
            <person name="Minkley D.R."/>
            <person name="Leong J.S."/>
            <person name="Messmer A.M."/>
            <person name="Jantzen J.R."/>
            <person name="von Schalburg K.R."/>
            <person name="Lemon C."/>
            <person name="Bird N.H."/>
            <person name="Koop B.F."/>
        </authorList>
    </citation>
    <scope>NUCLEOTIDE SEQUENCE</scope>
</reference>
<accession>A0A3P9AP74</accession>
<keyword evidence="7 12" id="KW-0964">Secreted</keyword>
<dbReference type="GO" id="GO:0048246">
    <property type="term" value="P:macrophage chemotaxis"/>
    <property type="evidence" value="ECO:0007669"/>
    <property type="project" value="TreeGrafter"/>
</dbReference>
<dbReference type="GO" id="GO:0001660">
    <property type="term" value="P:fever generation"/>
    <property type="evidence" value="ECO:0007669"/>
    <property type="project" value="UniProtKB-KW"/>
</dbReference>
<reference evidence="13" key="2">
    <citation type="submission" date="2020-02" db="EMBL/GenBank/DDBJ databases">
        <title>Esox lucius (northern pike) genome, fEsoLuc1, primary haplotype.</title>
        <authorList>
            <person name="Myers G."/>
            <person name="Karagic N."/>
            <person name="Meyer A."/>
            <person name="Pippel M."/>
            <person name="Reichard M."/>
            <person name="Winkler S."/>
            <person name="Tracey A."/>
            <person name="Sims Y."/>
            <person name="Howe K."/>
            <person name="Rhie A."/>
            <person name="Formenti G."/>
            <person name="Durbin R."/>
            <person name="Fedrigo O."/>
            <person name="Jarvis E.D."/>
        </authorList>
    </citation>
    <scope>NUCLEOTIDE SEQUENCE [LARGE SCALE GENOMIC DNA]</scope>
</reference>
<keyword evidence="10" id="KW-0458">Lysosome</keyword>
<keyword evidence="8" id="KW-0666">Pyrogen</keyword>
<dbReference type="GeneID" id="105007339"/>
<dbReference type="GO" id="GO:0051781">
    <property type="term" value="P:positive regulation of cell division"/>
    <property type="evidence" value="ECO:0007669"/>
    <property type="project" value="UniProtKB-KW"/>
</dbReference>
<dbReference type="AlphaFoldDB" id="A0A3P9AP74"/>
<keyword evidence="5" id="KW-0963">Cytoplasm</keyword>
<proteinExistence type="inferred from homology"/>
<gene>
    <name evidence="13" type="primary">IL1B</name>
</gene>
<dbReference type="RefSeq" id="XP_010864532.1">
    <property type="nucleotide sequence ID" value="XM_010866230.3"/>
</dbReference>
<dbReference type="Proteomes" id="UP000265140">
    <property type="component" value="Chromosome 14"/>
</dbReference>
<dbReference type="GO" id="GO:0005615">
    <property type="term" value="C:extracellular space"/>
    <property type="evidence" value="ECO:0007669"/>
    <property type="project" value="UniProtKB-KW"/>
</dbReference>
<dbReference type="PANTHER" id="PTHR10078:SF30">
    <property type="entry name" value="INTERLEUKIN-1 BETA"/>
    <property type="match status" value="1"/>
</dbReference>
<keyword evidence="11" id="KW-0497">Mitogen</keyword>
<name>A0A3P9AP74_ESOLU</name>
<dbReference type="SMART" id="SM00125">
    <property type="entry name" value="IL1"/>
    <property type="match status" value="1"/>
</dbReference>
<dbReference type="CTD" id="3553"/>
<comment type="similarity">
    <text evidence="4 12">Belongs to the IL-1 family.</text>
</comment>
<keyword evidence="9" id="KW-0395">Inflammatory response</keyword>
<dbReference type="GO" id="GO:0071222">
    <property type="term" value="P:cellular response to lipopolysaccharide"/>
    <property type="evidence" value="ECO:0007669"/>
    <property type="project" value="TreeGrafter"/>
</dbReference>
<dbReference type="InterPro" id="IPR008996">
    <property type="entry name" value="IL1/FGF"/>
</dbReference>
<keyword evidence="14" id="KW-1185">Reference proteome</keyword>
<sequence length="282" mass="31780">MHFDLADAISSSSSKNKEFDVKCSQPEGKAVPERELCWLHRELSLNLEYTPQCQRNMKHVAHLVIALQRMKLSSESKSTPNPFSMGRNNDPSSNILDDVLQEHVMVNVQEPVGQVKKAKGTFMRTGSLQQCKLCDENKKYLVTTKTNITHMALRAMTLRGGQSSQRVEFELSRYVNASYAVHAQPVVLGISGTNLYLSCLRPDGMTPVLHVEHFDQHLSTINSEGEELRFLFYKKTTGISNTTFESAKYPCWFISTSVDPEQPVNMCQEKDIGVCAVFQVND</sequence>
<evidence type="ECO:0000256" key="11">
    <source>
        <dbReference type="ARBA" id="ARBA00023246"/>
    </source>
</evidence>
<dbReference type="KEGG" id="els:105007339"/>
<dbReference type="PROSITE" id="PS00253">
    <property type="entry name" value="INTERLEUKIN_1"/>
    <property type="match status" value="1"/>
</dbReference>
<dbReference type="GO" id="GO:0010628">
    <property type="term" value="P:positive regulation of gene expression"/>
    <property type="evidence" value="ECO:0007669"/>
    <property type="project" value="TreeGrafter"/>
</dbReference>
<evidence type="ECO:0000313" key="14">
    <source>
        <dbReference type="Proteomes" id="UP000265140"/>
    </source>
</evidence>
<evidence type="ECO:0000256" key="10">
    <source>
        <dbReference type="ARBA" id="ARBA00023228"/>
    </source>
</evidence>
<comment type="subcellular location">
    <subcellularLocation>
        <location evidence="2">Cytoplasm</location>
        <location evidence="2">Cytosol</location>
    </subcellularLocation>
    <subcellularLocation>
        <location evidence="1">Lysosome</location>
    </subcellularLocation>
    <subcellularLocation>
        <location evidence="3">Secreted</location>
        <location evidence="3">Extracellular exosome</location>
    </subcellularLocation>
</comment>
<reference evidence="13" key="3">
    <citation type="submission" date="2025-08" db="UniProtKB">
        <authorList>
            <consortium name="Ensembl"/>
        </authorList>
    </citation>
    <scope>IDENTIFICATION</scope>
</reference>
<dbReference type="GO" id="GO:0005149">
    <property type="term" value="F:interleukin-1 receptor binding"/>
    <property type="evidence" value="ECO:0007669"/>
    <property type="project" value="UniProtKB-UniRule"/>
</dbReference>
<dbReference type="SUPFAM" id="SSF50353">
    <property type="entry name" value="Cytokine"/>
    <property type="match status" value="1"/>
</dbReference>
<dbReference type="Bgee" id="ENSELUG00000024202">
    <property type="expression patterns" value="Expressed in spleen and 14 other cell types or tissues"/>
</dbReference>
<dbReference type="RefSeq" id="XP_010864531.1">
    <property type="nucleotide sequence ID" value="XM_010866229.3"/>
</dbReference>
<dbReference type="Gene3D" id="2.80.10.50">
    <property type="match status" value="1"/>
</dbReference>
<dbReference type="Ensembl" id="ENSELUT00000043609.3">
    <property type="protein sequence ID" value="ENSELUP00000042826.3"/>
    <property type="gene ID" value="ENSELUG00000024202.3"/>
</dbReference>
<reference evidence="13" key="4">
    <citation type="submission" date="2025-09" db="UniProtKB">
        <authorList>
            <consortium name="Ensembl"/>
        </authorList>
    </citation>
    <scope>IDENTIFICATION</scope>
</reference>
<evidence type="ECO:0000256" key="12">
    <source>
        <dbReference type="RuleBase" id="RU003753"/>
    </source>
</evidence>
<evidence type="ECO:0000256" key="4">
    <source>
        <dbReference type="ARBA" id="ARBA00010448"/>
    </source>
</evidence>
<dbReference type="GO" id="GO:0006955">
    <property type="term" value="P:immune response"/>
    <property type="evidence" value="ECO:0007669"/>
    <property type="project" value="InterPro"/>
</dbReference>
<dbReference type="PRINTS" id="PR00264">
    <property type="entry name" value="INTERLEUKIN1"/>
</dbReference>
<dbReference type="GO" id="GO:0042119">
    <property type="term" value="P:neutrophil activation"/>
    <property type="evidence" value="ECO:0007669"/>
    <property type="project" value="TreeGrafter"/>
</dbReference>